<gene>
    <name evidence="1" type="ORF">Tco025E_04139</name>
</gene>
<name>A0A422PNZ0_9TRYP</name>
<dbReference type="EMBL" id="MKKU01000205">
    <property type="protein sequence ID" value="RNF19438.1"/>
    <property type="molecule type" value="Genomic_DNA"/>
</dbReference>
<keyword evidence="2" id="KW-1185">Reference proteome</keyword>
<sequence>MSHVSALTRTLDDGGVGRFDASYLLQRVEAAMRVRLGSSKAFAVACSDMGQLWSALDCSALGSDERRALLCLWPKFLKEGALFMAGEAPLLCARVVLEPLVVSASCSAVEEVTAITAANNACVEEIIQRFTSEVRQRTANLSSLIPPLGLLREVTRVIELLQEYHLASAAGASSPDTIKLVDAYNSLVERYTSLLVEEVAFPSYWNLDWDKSSLVLRVNGVHPTIYFCFTSLVRLVQRCGYRVHMVDDFSCRQIVAHVWESSAVAVAAVAEEKELSETRKRQLEVDTMHLVLFARMFRKFVGERFFDAVSSGLLRLLEAVARRRRSVPDAHRSPKPNTDAFERYIWNVPPIEASEWAGAFDASDGKKREKASAFVPWSEEFIRAAHVKAAQKPPEGWQYGSFQNI</sequence>
<protein>
    <submittedName>
        <fullName evidence="1">Uncharacterized protein</fullName>
    </submittedName>
</protein>
<proteinExistence type="predicted"/>
<accession>A0A422PNZ0</accession>
<dbReference type="RefSeq" id="XP_029228848.1">
    <property type="nucleotide sequence ID" value="XM_029371051.1"/>
</dbReference>
<comment type="caution">
    <text evidence="1">The sequence shown here is derived from an EMBL/GenBank/DDBJ whole genome shotgun (WGS) entry which is preliminary data.</text>
</comment>
<organism evidence="1 2">
    <name type="scientific">Trypanosoma conorhini</name>
    <dbReference type="NCBI Taxonomy" id="83891"/>
    <lineage>
        <taxon>Eukaryota</taxon>
        <taxon>Discoba</taxon>
        <taxon>Euglenozoa</taxon>
        <taxon>Kinetoplastea</taxon>
        <taxon>Metakinetoplastina</taxon>
        <taxon>Trypanosomatida</taxon>
        <taxon>Trypanosomatidae</taxon>
        <taxon>Trypanosoma</taxon>
    </lineage>
</organism>
<evidence type="ECO:0000313" key="1">
    <source>
        <dbReference type="EMBL" id="RNF19438.1"/>
    </source>
</evidence>
<dbReference type="Proteomes" id="UP000284403">
    <property type="component" value="Unassembled WGS sequence"/>
</dbReference>
<evidence type="ECO:0000313" key="2">
    <source>
        <dbReference type="Proteomes" id="UP000284403"/>
    </source>
</evidence>
<dbReference type="AlphaFoldDB" id="A0A422PNZ0"/>
<dbReference type="GeneID" id="40317750"/>
<dbReference type="OrthoDB" id="243536at2759"/>
<reference evidence="1 2" key="1">
    <citation type="journal article" date="2018" name="BMC Genomics">
        <title>Genomic comparison of Trypanosoma conorhini and Trypanosoma rangeli to Trypanosoma cruzi strains of high and low virulence.</title>
        <authorList>
            <person name="Bradwell K.R."/>
            <person name="Koparde V.N."/>
            <person name="Matveyev A.V."/>
            <person name="Serrano M.G."/>
            <person name="Alves J.M."/>
            <person name="Parikh H."/>
            <person name="Huang B."/>
            <person name="Lee V."/>
            <person name="Espinosa-Alvarez O."/>
            <person name="Ortiz P.A."/>
            <person name="Costa-Martins A.G."/>
            <person name="Teixeira M.M."/>
            <person name="Buck G.A."/>
        </authorList>
    </citation>
    <scope>NUCLEOTIDE SEQUENCE [LARGE SCALE GENOMIC DNA]</scope>
    <source>
        <strain evidence="1 2">025E</strain>
    </source>
</reference>